<evidence type="ECO:0000313" key="4">
    <source>
        <dbReference type="Proteomes" id="UP000184396"/>
    </source>
</evidence>
<dbReference type="InterPro" id="IPR006016">
    <property type="entry name" value="UspA"/>
</dbReference>
<dbReference type="Proteomes" id="UP000184396">
    <property type="component" value="Unassembled WGS sequence"/>
</dbReference>
<comment type="similarity">
    <text evidence="1">Belongs to the universal stress protein A family.</text>
</comment>
<dbReference type="SUPFAM" id="SSF52402">
    <property type="entry name" value="Adenine nucleotide alpha hydrolases-like"/>
    <property type="match status" value="2"/>
</dbReference>
<dbReference type="EMBL" id="FQYK01000002">
    <property type="protein sequence ID" value="SHI53806.1"/>
    <property type="molecule type" value="Genomic_DNA"/>
</dbReference>
<evidence type="ECO:0000259" key="2">
    <source>
        <dbReference type="Pfam" id="PF00582"/>
    </source>
</evidence>
<protein>
    <submittedName>
        <fullName evidence="3">Nucleotide-binding universal stress protein, UspA family</fullName>
    </submittedName>
</protein>
<dbReference type="PANTHER" id="PTHR46268:SF6">
    <property type="entry name" value="UNIVERSAL STRESS PROTEIN UP12"/>
    <property type="match status" value="1"/>
</dbReference>
<dbReference type="eggNOG" id="COG0589">
    <property type="taxonomic scope" value="Bacteria"/>
</dbReference>
<proteinExistence type="inferred from homology"/>
<dbReference type="InterPro" id="IPR006015">
    <property type="entry name" value="Universal_stress_UspA"/>
</dbReference>
<sequence length="279" mass="31788">METNNRHILLPTDFSDNAWSAIVYALKLYALESCTFYILHSAHGSLSSISDKYSRVYEEVKENANTNLLELKTLAETANANANHDFEIILSTESLYRAIDTTVKKYNIDLVVMGTKGATGAQEFLFGSNTVKMISKMRSCPILIIPEDYDFVTPKQIAFPSDFNRFYGATDLDALKDLASLYNSKIRVVHIETKEELTEVQEHNITTLESYFGEFEHSLHWVPDYSKKANDIKSFIEELEIDMLAMVNYKHSFIEKIFNEPVIKKIGFNPTIPFLVIPG</sequence>
<accession>A0A1M6BYF9</accession>
<dbReference type="PRINTS" id="PR01438">
    <property type="entry name" value="UNVRSLSTRESS"/>
</dbReference>
<dbReference type="OrthoDB" id="9788959at2"/>
<evidence type="ECO:0000256" key="1">
    <source>
        <dbReference type="ARBA" id="ARBA00008791"/>
    </source>
</evidence>
<dbReference type="CDD" id="cd00293">
    <property type="entry name" value="USP-like"/>
    <property type="match status" value="1"/>
</dbReference>
<evidence type="ECO:0000313" key="3">
    <source>
        <dbReference type="EMBL" id="SHI53806.1"/>
    </source>
</evidence>
<gene>
    <name evidence="3" type="ORF">SAMN05216261_0972</name>
</gene>
<dbReference type="STRING" id="1178825.SAMN05216261_0972"/>
<dbReference type="Gene3D" id="3.40.50.620">
    <property type="entry name" value="HUPs"/>
    <property type="match status" value="2"/>
</dbReference>
<dbReference type="InterPro" id="IPR014729">
    <property type="entry name" value="Rossmann-like_a/b/a_fold"/>
</dbReference>
<name>A0A1M6BYF9_9FLAO</name>
<keyword evidence="4" id="KW-1185">Reference proteome</keyword>
<dbReference type="Pfam" id="PF00582">
    <property type="entry name" value="Usp"/>
    <property type="match status" value="1"/>
</dbReference>
<organism evidence="3 4">
    <name type="scientific">Algibacter luteus</name>
    <dbReference type="NCBI Taxonomy" id="1178825"/>
    <lineage>
        <taxon>Bacteria</taxon>
        <taxon>Pseudomonadati</taxon>
        <taxon>Bacteroidota</taxon>
        <taxon>Flavobacteriia</taxon>
        <taxon>Flavobacteriales</taxon>
        <taxon>Flavobacteriaceae</taxon>
        <taxon>Algibacter</taxon>
    </lineage>
</organism>
<feature type="domain" description="UspA" evidence="2">
    <location>
        <begin position="5"/>
        <end position="146"/>
    </location>
</feature>
<dbReference type="RefSeq" id="WP_019387589.1">
    <property type="nucleotide sequence ID" value="NZ_ALIH01000006.1"/>
</dbReference>
<reference evidence="3 4" key="1">
    <citation type="submission" date="2016-11" db="EMBL/GenBank/DDBJ databases">
        <authorList>
            <person name="Jaros S."/>
            <person name="Januszkiewicz K."/>
            <person name="Wedrychowicz H."/>
        </authorList>
    </citation>
    <scope>NUCLEOTIDE SEQUENCE [LARGE SCALE GENOMIC DNA]</scope>
    <source>
        <strain evidence="3 4">CGMCC 1.12213</strain>
    </source>
</reference>
<dbReference type="AlphaFoldDB" id="A0A1M6BYF9"/>
<dbReference type="PANTHER" id="PTHR46268">
    <property type="entry name" value="STRESS RESPONSE PROTEIN NHAX"/>
    <property type="match status" value="1"/>
</dbReference>